<accession>A0ACC3ZDA6</accession>
<keyword evidence="2" id="KW-1185">Reference proteome</keyword>
<protein>
    <submittedName>
        <fullName evidence="1">Amidase family protein</fullName>
    </submittedName>
</protein>
<dbReference type="EMBL" id="VUJX02000002">
    <property type="protein sequence ID" value="KAL0942000.1"/>
    <property type="molecule type" value="Genomic_DNA"/>
</dbReference>
<dbReference type="Proteomes" id="UP000805649">
    <property type="component" value="Unassembled WGS sequence"/>
</dbReference>
<name>A0ACC3ZDA6_COLTU</name>
<gene>
    <name evidence="1" type="ORF">CTRU02_204763</name>
</gene>
<reference evidence="1 2" key="1">
    <citation type="journal article" date="2020" name="Phytopathology">
        <title>Genome Sequence Resources of Colletotrichum truncatum, C. plurivorum, C. musicola, and C. sojae: Four Species Pathogenic to Soybean (Glycine max).</title>
        <authorList>
            <person name="Rogerio F."/>
            <person name="Boufleur T.R."/>
            <person name="Ciampi-Guillardi M."/>
            <person name="Sukno S.A."/>
            <person name="Thon M.R."/>
            <person name="Massola Junior N.S."/>
            <person name="Baroncelli R."/>
        </authorList>
    </citation>
    <scope>NUCLEOTIDE SEQUENCE [LARGE SCALE GENOMIC DNA]</scope>
    <source>
        <strain evidence="1 2">CMES1059</strain>
    </source>
</reference>
<organism evidence="1 2">
    <name type="scientific">Colletotrichum truncatum</name>
    <name type="common">Anthracnose fungus</name>
    <name type="synonym">Colletotrichum capsici</name>
    <dbReference type="NCBI Taxonomy" id="5467"/>
    <lineage>
        <taxon>Eukaryota</taxon>
        <taxon>Fungi</taxon>
        <taxon>Dikarya</taxon>
        <taxon>Ascomycota</taxon>
        <taxon>Pezizomycotina</taxon>
        <taxon>Sordariomycetes</taxon>
        <taxon>Hypocreomycetidae</taxon>
        <taxon>Glomerellales</taxon>
        <taxon>Glomerellaceae</taxon>
        <taxon>Colletotrichum</taxon>
        <taxon>Colletotrichum truncatum species complex</taxon>
    </lineage>
</organism>
<sequence length="907" mass="96879">MRSSFVHVAFATCLLQQLVGAYKDAFVVEFDESLQLTPDILNTQVQTSLATSGLDCIASKRFQFTHAVFHGASFDLKCSNDRVSQKAILSTVKSIDGVKQAWPVTSIEPAIFEGHFPGVSNGKFINRHFATNIRGDLPQISARDEKNADTLSTHIDTGVARLHAANFTGSGLRIAVIDSGFDVDVPGLSKVNIEYSHDLTDNDNDVRDNCSFHGTHVLGVVAAKGDEARFGVIGVAPDATYELYRIQPCGESGSTDMLINAFLEAADRGVDVISCSFGGGKAFPEDPWSAVATRLFKNGTYISLPTGNGGPGVFTGGSPGMADAITSIGSTDNSVTPYFTWQGNWTTGSDAGDIRFVPGLPFDLPADNQLTIWSPNENVDVSNDCKPIPDATNLPADLSNTVLLLSITQCWTDASGGSPSLSQVLGIPYVIYYTTKNWTVSDGPGFFPDTSDPNLKGIATVEYQTGVKLLEAFHKDANTKVHLPHEASVANTALENRVNNRTGDLASVFSSWGPTLTGGSMPLLVAPGGNLLSTFPGKLGGYGVVSGTSQSVPFAAGVAALIKQKHPDYTPEEIQAVIATTSRPLKWNNGEGVTSDFLAPVFQQGGGLLDAWNAVHSTTVLSTAALSFNDTTNRPKELTFSIKNTGTTATTYKLSNVGAASGYMLETAKGYTFTKGEATPVYAELSIKPSTIKIEPGKSATVSVTVTKEPALSEAATRVSFFGGFVAIEAEGSAEVNKLTLPYTGFGAPLSTLPIVNRDKSYLMAWNNTAAAPTRMEEGRVFRCILDTSKDVPASFEDNMFPGVWIELVIQTRELIISIVDAKSGKEVVQSFQTSSSDVWGPGNTWYWDGSDGNKAFVPAGTYIWQVKSQRLNAKPEEPSSWEVYSTGKWVLEYASNSTLPSNSTAQ</sequence>
<proteinExistence type="predicted"/>
<comment type="caution">
    <text evidence="1">The sequence shown here is derived from an EMBL/GenBank/DDBJ whole genome shotgun (WGS) entry which is preliminary data.</text>
</comment>
<evidence type="ECO:0000313" key="2">
    <source>
        <dbReference type="Proteomes" id="UP000805649"/>
    </source>
</evidence>
<evidence type="ECO:0000313" key="1">
    <source>
        <dbReference type="EMBL" id="KAL0942000.1"/>
    </source>
</evidence>